<accession>A0A183SVK3</accession>
<evidence type="ECO:0000313" key="2">
    <source>
        <dbReference type="EMBL" id="VDL94636.1"/>
    </source>
</evidence>
<dbReference type="AlphaFoldDB" id="A0A183SVK3"/>
<protein>
    <submittedName>
        <fullName evidence="2 4">Uncharacterized protein</fullName>
    </submittedName>
</protein>
<dbReference type="WBParaSite" id="SSLN_0000857801-mRNA-1">
    <property type="protein sequence ID" value="SSLN_0000857801-mRNA-1"/>
    <property type="gene ID" value="SSLN_0000857801"/>
</dbReference>
<dbReference type="EMBL" id="UYSU01034552">
    <property type="protein sequence ID" value="VDL94636.1"/>
    <property type="molecule type" value="Genomic_DNA"/>
</dbReference>
<reference evidence="4" key="1">
    <citation type="submission" date="2016-06" db="UniProtKB">
        <authorList>
            <consortium name="WormBaseParasite"/>
        </authorList>
    </citation>
    <scope>IDENTIFICATION</scope>
</reference>
<proteinExistence type="predicted"/>
<keyword evidence="3" id="KW-1185">Reference proteome</keyword>
<name>A0A183SVK3_SCHSO</name>
<dbReference type="Proteomes" id="UP000275846">
    <property type="component" value="Unassembled WGS sequence"/>
</dbReference>
<evidence type="ECO:0000313" key="3">
    <source>
        <dbReference type="Proteomes" id="UP000275846"/>
    </source>
</evidence>
<sequence length="82" mass="9497">MPPRNTEAEVERQELGHGSSMLRQLKMRWRMDDERLPKRLFYGDVAMGARQHGGQNWGYKDTEEISEATTNEPDDLRGPHQG</sequence>
<gene>
    <name evidence="2" type="ORF">SSLN_LOCUS8251</name>
</gene>
<feature type="region of interest" description="Disordered" evidence="1">
    <location>
        <begin position="51"/>
        <end position="82"/>
    </location>
</feature>
<dbReference type="OrthoDB" id="6160173at2759"/>
<organism evidence="4">
    <name type="scientific">Schistocephalus solidus</name>
    <name type="common">Tapeworm</name>
    <dbReference type="NCBI Taxonomy" id="70667"/>
    <lineage>
        <taxon>Eukaryota</taxon>
        <taxon>Metazoa</taxon>
        <taxon>Spiralia</taxon>
        <taxon>Lophotrochozoa</taxon>
        <taxon>Platyhelminthes</taxon>
        <taxon>Cestoda</taxon>
        <taxon>Eucestoda</taxon>
        <taxon>Diphyllobothriidea</taxon>
        <taxon>Diphyllobothriidae</taxon>
        <taxon>Schistocephalus</taxon>
    </lineage>
</organism>
<evidence type="ECO:0000256" key="1">
    <source>
        <dbReference type="SAM" id="MobiDB-lite"/>
    </source>
</evidence>
<reference evidence="2 3" key="2">
    <citation type="submission" date="2018-11" db="EMBL/GenBank/DDBJ databases">
        <authorList>
            <consortium name="Pathogen Informatics"/>
        </authorList>
    </citation>
    <scope>NUCLEOTIDE SEQUENCE [LARGE SCALE GENOMIC DNA]</scope>
    <source>
        <strain evidence="2 3">NST_G2</strain>
    </source>
</reference>
<evidence type="ECO:0000313" key="4">
    <source>
        <dbReference type="WBParaSite" id="SSLN_0000857801-mRNA-1"/>
    </source>
</evidence>